<dbReference type="AlphaFoldDB" id="A0AAW8M2M2"/>
<name>A0AAW8M2M2_AGRTU</name>
<accession>A0AAW8M2M2</accession>
<sequence>MQTEMVWLTQPGNLLTLAQVLAALVTAFATWALWRVTKVLAVETSALAKMTSNPFVVCYLRSGHSNPKAMNLTLENTGNATAFDIQLRVTPALPGPNSNGVVEKDATTFECSLLPPSKDLVIQAVLSTEAYEQRFNVDMSWSSRPGDAKREKLSYWFGATDGFRAGWRTKGLHEIADELEKIRTKS</sequence>
<evidence type="ECO:0000313" key="2">
    <source>
        <dbReference type="Proteomes" id="UP001265315"/>
    </source>
</evidence>
<reference evidence="1" key="1">
    <citation type="submission" date="2023-07" db="EMBL/GenBank/DDBJ databases">
        <title>Sorghum-associated microbial communities from plants grown in Nebraska, USA.</title>
        <authorList>
            <person name="Schachtman D."/>
        </authorList>
    </citation>
    <scope>NUCLEOTIDE SEQUENCE</scope>
    <source>
        <strain evidence="1">1457</strain>
    </source>
</reference>
<dbReference type="RefSeq" id="WP_209689750.1">
    <property type="nucleotide sequence ID" value="NZ_JAGIPM010000016.1"/>
</dbReference>
<protein>
    <submittedName>
        <fullName evidence="1">Uncharacterized protein</fullName>
    </submittedName>
</protein>
<comment type="caution">
    <text evidence="1">The sequence shown here is derived from an EMBL/GenBank/DDBJ whole genome shotgun (WGS) entry which is preliminary data.</text>
</comment>
<dbReference type="Proteomes" id="UP001265315">
    <property type="component" value="Unassembled WGS sequence"/>
</dbReference>
<evidence type="ECO:0000313" key="1">
    <source>
        <dbReference type="EMBL" id="MDR6705591.1"/>
    </source>
</evidence>
<dbReference type="EMBL" id="JAVDSW010000013">
    <property type="protein sequence ID" value="MDR6705591.1"/>
    <property type="molecule type" value="Genomic_DNA"/>
</dbReference>
<organism evidence="1 2">
    <name type="scientific">Agrobacterium tumefaciens</name>
    <dbReference type="NCBI Taxonomy" id="358"/>
    <lineage>
        <taxon>Bacteria</taxon>
        <taxon>Pseudomonadati</taxon>
        <taxon>Pseudomonadota</taxon>
        <taxon>Alphaproteobacteria</taxon>
        <taxon>Hyphomicrobiales</taxon>
        <taxon>Rhizobiaceae</taxon>
        <taxon>Rhizobium/Agrobacterium group</taxon>
        <taxon>Agrobacterium</taxon>
        <taxon>Agrobacterium tumefaciens complex</taxon>
    </lineage>
</organism>
<gene>
    <name evidence="1" type="ORF">J2W61_005466</name>
</gene>
<proteinExistence type="predicted"/>